<accession>A0A4R5A4U2</accession>
<sequence>MTNALGSLVIALYVKIDDGMAGIAWLRGTGLQRISGVLLQDIQGVSRGVEGPGRLSRLRPG</sequence>
<proteinExistence type="predicted"/>
<dbReference type="AlphaFoldDB" id="A0A4R5A4U2"/>
<dbReference type="EMBL" id="SMKU01000394">
    <property type="protein sequence ID" value="TDD66080.1"/>
    <property type="molecule type" value="Genomic_DNA"/>
</dbReference>
<comment type="caution">
    <text evidence="1">The sequence shown here is derived from an EMBL/GenBank/DDBJ whole genome shotgun (WGS) entry which is preliminary data.</text>
</comment>
<evidence type="ECO:0000313" key="1">
    <source>
        <dbReference type="EMBL" id="TDD66080.1"/>
    </source>
</evidence>
<dbReference type="RefSeq" id="WP_131902727.1">
    <property type="nucleotide sequence ID" value="NZ_SMKU01000394.1"/>
</dbReference>
<keyword evidence="2" id="KW-1185">Reference proteome</keyword>
<reference evidence="1 2" key="1">
    <citation type="submission" date="2019-03" db="EMBL/GenBank/DDBJ databases">
        <title>Draft genome sequences of novel Actinobacteria.</title>
        <authorList>
            <person name="Sahin N."/>
            <person name="Ay H."/>
            <person name="Saygin H."/>
        </authorList>
    </citation>
    <scope>NUCLEOTIDE SEQUENCE [LARGE SCALE GENOMIC DNA]</scope>
    <source>
        <strain evidence="1 2">H3C3</strain>
    </source>
</reference>
<protein>
    <submittedName>
        <fullName evidence="1">Uncharacterized protein</fullName>
    </submittedName>
</protein>
<organism evidence="1 2">
    <name type="scientific">Actinomadura rubrisoli</name>
    <dbReference type="NCBI Taxonomy" id="2530368"/>
    <lineage>
        <taxon>Bacteria</taxon>
        <taxon>Bacillati</taxon>
        <taxon>Actinomycetota</taxon>
        <taxon>Actinomycetes</taxon>
        <taxon>Streptosporangiales</taxon>
        <taxon>Thermomonosporaceae</taxon>
        <taxon>Actinomadura</taxon>
    </lineage>
</organism>
<gene>
    <name evidence="1" type="ORF">E1298_40715</name>
</gene>
<name>A0A4R5A4U2_9ACTN</name>
<dbReference type="Proteomes" id="UP000294513">
    <property type="component" value="Unassembled WGS sequence"/>
</dbReference>
<evidence type="ECO:0000313" key="2">
    <source>
        <dbReference type="Proteomes" id="UP000294513"/>
    </source>
</evidence>